<dbReference type="AlphaFoldDB" id="A0A1H9CJX4"/>
<dbReference type="RefSeq" id="WP_091352307.1">
    <property type="nucleotide sequence ID" value="NZ_AP025284.1"/>
</dbReference>
<dbReference type="Gene3D" id="1.10.10.60">
    <property type="entry name" value="Homeodomain-like"/>
    <property type="match status" value="1"/>
</dbReference>
<keyword evidence="2" id="KW-0238">DNA-binding</keyword>
<dbReference type="GO" id="GO:0005829">
    <property type="term" value="C:cytosol"/>
    <property type="evidence" value="ECO:0007669"/>
    <property type="project" value="TreeGrafter"/>
</dbReference>
<dbReference type="PRINTS" id="PR00032">
    <property type="entry name" value="HTHARAC"/>
</dbReference>
<dbReference type="InterPro" id="IPR020449">
    <property type="entry name" value="Tscrpt_reg_AraC-type_HTH"/>
</dbReference>
<evidence type="ECO:0000256" key="3">
    <source>
        <dbReference type="ARBA" id="ARBA00023163"/>
    </source>
</evidence>
<dbReference type="STRING" id="355243.SAMN03080615_00022"/>
<keyword evidence="1" id="KW-0805">Transcription regulation</keyword>
<gene>
    <name evidence="5" type="ORF">SAMN03080615_00022</name>
</gene>
<sequence length="336" mass="38833">MSYNHHSISIHFANAMLKGARANGLNEQQLLREAGLNSELLRNHEVRITPMQLSRLVQSILRHSDDDYLGLASPPCRFGVFAVMCRMVIHCTDLQQVFTQAVHFYNLLVPASHMTITETDDRVIFTLDLTHPEKDPDHALIDFLLLLWHRFPSWLIGQRIPLKQVGFRHSKPAHFEEYRLMFPCPSVFDQPHNSLTFDRAIMNAPVVQTVQNLSSYLRRAPLDWFKRQSYYPVYTRKVMDYLENAESMVDTSMEDIASQLHTTSRTLRRKLDEEGTSFQEIKDGVRRDEAIHLLSQPNLPISRIARRLGFAEAAAFTRAFKHWTGISPSTYRKSKG</sequence>
<dbReference type="InterPro" id="IPR032687">
    <property type="entry name" value="AraC-type_N"/>
</dbReference>
<dbReference type="InterPro" id="IPR018060">
    <property type="entry name" value="HTH_AraC"/>
</dbReference>
<keyword evidence="6" id="KW-1185">Reference proteome</keyword>
<dbReference type="GO" id="GO:0003700">
    <property type="term" value="F:DNA-binding transcription factor activity"/>
    <property type="evidence" value="ECO:0007669"/>
    <property type="project" value="InterPro"/>
</dbReference>
<feature type="domain" description="HTH araC/xylS-type" evidence="4">
    <location>
        <begin position="236"/>
        <end position="334"/>
    </location>
</feature>
<evidence type="ECO:0000259" key="4">
    <source>
        <dbReference type="PROSITE" id="PS01124"/>
    </source>
</evidence>
<dbReference type="OrthoDB" id="5582699at2"/>
<dbReference type="SMART" id="SM00342">
    <property type="entry name" value="HTH_ARAC"/>
    <property type="match status" value="1"/>
</dbReference>
<dbReference type="GO" id="GO:0000976">
    <property type="term" value="F:transcription cis-regulatory region binding"/>
    <property type="evidence" value="ECO:0007669"/>
    <property type="project" value="TreeGrafter"/>
</dbReference>
<protein>
    <submittedName>
        <fullName evidence="5">Helix-turn-helix domain-containing protein</fullName>
    </submittedName>
</protein>
<dbReference type="PANTHER" id="PTHR47894">
    <property type="entry name" value="HTH-TYPE TRANSCRIPTIONAL REGULATOR GADX"/>
    <property type="match status" value="1"/>
</dbReference>
<evidence type="ECO:0000256" key="2">
    <source>
        <dbReference type="ARBA" id="ARBA00023125"/>
    </source>
</evidence>
<dbReference type="InterPro" id="IPR009057">
    <property type="entry name" value="Homeodomain-like_sf"/>
</dbReference>
<dbReference type="PROSITE" id="PS01124">
    <property type="entry name" value="HTH_ARAC_FAMILY_2"/>
    <property type="match status" value="1"/>
</dbReference>
<evidence type="ECO:0000313" key="6">
    <source>
        <dbReference type="Proteomes" id="UP000198749"/>
    </source>
</evidence>
<keyword evidence="3" id="KW-0804">Transcription</keyword>
<reference evidence="6" key="1">
    <citation type="submission" date="2016-10" db="EMBL/GenBank/DDBJ databases">
        <authorList>
            <person name="Varghese N."/>
            <person name="Submissions S."/>
        </authorList>
    </citation>
    <scope>NUCLEOTIDE SEQUENCE [LARGE SCALE GENOMIC DNA]</scope>
    <source>
        <strain evidence="6">DSM 18887</strain>
    </source>
</reference>
<proteinExistence type="predicted"/>
<dbReference type="Pfam" id="PF12625">
    <property type="entry name" value="Arabinose_bd"/>
    <property type="match status" value="1"/>
</dbReference>
<name>A0A1H9CJX4_9GAMM</name>
<dbReference type="PANTHER" id="PTHR47894:SF1">
    <property type="entry name" value="HTH-TYPE TRANSCRIPTIONAL REGULATOR VQSM"/>
    <property type="match status" value="1"/>
</dbReference>
<accession>A0A1H9CJX4</accession>
<dbReference type="SUPFAM" id="SSF46689">
    <property type="entry name" value="Homeodomain-like"/>
    <property type="match status" value="1"/>
</dbReference>
<dbReference type="EMBL" id="FOGB01000001">
    <property type="protein sequence ID" value="SEQ01505.1"/>
    <property type="molecule type" value="Genomic_DNA"/>
</dbReference>
<dbReference type="Proteomes" id="UP000198749">
    <property type="component" value="Unassembled WGS sequence"/>
</dbReference>
<organism evidence="5 6">
    <name type="scientific">Amphritea atlantica</name>
    <dbReference type="NCBI Taxonomy" id="355243"/>
    <lineage>
        <taxon>Bacteria</taxon>
        <taxon>Pseudomonadati</taxon>
        <taxon>Pseudomonadota</taxon>
        <taxon>Gammaproteobacteria</taxon>
        <taxon>Oceanospirillales</taxon>
        <taxon>Oceanospirillaceae</taxon>
        <taxon>Amphritea</taxon>
    </lineage>
</organism>
<dbReference type="Pfam" id="PF12833">
    <property type="entry name" value="HTH_18"/>
    <property type="match status" value="1"/>
</dbReference>
<evidence type="ECO:0000256" key="1">
    <source>
        <dbReference type="ARBA" id="ARBA00023015"/>
    </source>
</evidence>
<evidence type="ECO:0000313" key="5">
    <source>
        <dbReference type="EMBL" id="SEQ01505.1"/>
    </source>
</evidence>